<evidence type="ECO:0000313" key="2">
    <source>
        <dbReference type="EMBL" id="KAL2621601.1"/>
    </source>
</evidence>
<gene>
    <name evidence="2" type="ORF">R1flu_001806</name>
</gene>
<accession>A0ABD1Y4Q8</accession>
<keyword evidence="3" id="KW-1185">Reference proteome</keyword>
<evidence type="ECO:0000313" key="3">
    <source>
        <dbReference type="Proteomes" id="UP001605036"/>
    </source>
</evidence>
<reference evidence="2 3" key="1">
    <citation type="submission" date="2024-09" db="EMBL/GenBank/DDBJ databases">
        <title>Chromosome-scale assembly of Riccia fluitans.</title>
        <authorList>
            <person name="Paukszto L."/>
            <person name="Sawicki J."/>
            <person name="Karawczyk K."/>
            <person name="Piernik-Szablinska J."/>
            <person name="Szczecinska M."/>
            <person name="Mazdziarz M."/>
        </authorList>
    </citation>
    <scope>NUCLEOTIDE SEQUENCE [LARGE SCALE GENOMIC DNA]</scope>
    <source>
        <strain evidence="2">Rf_01</strain>
        <tissue evidence="2">Aerial parts of the thallus</tissue>
    </source>
</reference>
<sequence length="81" mass="9085">MKEEGKQDQPTDMDIAKEKRKGDVEAMHNTLTLQRGSELAIQTDNLEKTSADLPPHQPTDMTRPRVAKTSPGRNQRTTLSI</sequence>
<comment type="caution">
    <text evidence="2">The sequence shown here is derived from an EMBL/GenBank/DDBJ whole genome shotgun (WGS) entry which is preliminary data.</text>
</comment>
<feature type="region of interest" description="Disordered" evidence="1">
    <location>
        <begin position="39"/>
        <end position="81"/>
    </location>
</feature>
<feature type="region of interest" description="Disordered" evidence="1">
    <location>
        <begin position="1"/>
        <end position="21"/>
    </location>
</feature>
<dbReference type="EMBL" id="JBHFFA010000006">
    <property type="protein sequence ID" value="KAL2621601.1"/>
    <property type="molecule type" value="Genomic_DNA"/>
</dbReference>
<proteinExistence type="predicted"/>
<feature type="compositionally biased region" description="Polar residues" evidence="1">
    <location>
        <begin position="71"/>
        <end position="81"/>
    </location>
</feature>
<organism evidence="2 3">
    <name type="scientific">Riccia fluitans</name>
    <dbReference type="NCBI Taxonomy" id="41844"/>
    <lineage>
        <taxon>Eukaryota</taxon>
        <taxon>Viridiplantae</taxon>
        <taxon>Streptophyta</taxon>
        <taxon>Embryophyta</taxon>
        <taxon>Marchantiophyta</taxon>
        <taxon>Marchantiopsida</taxon>
        <taxon>Marchantiidae</taxon>
        <taxon>Marchantiales</taxon>
        <taxon>Ricciaceae</taxon>
        <taxon>Riccia</taxon>
    </lineage>
</organism>
<protein>
    <submittedName>
        <fullName evidence="2">Uncharacterized protein</fullName>
    </submittedName>
</protein>
<dbReference type="AlphaFoldDB" id="A0ABD1Y4Q8"/>
<dbReference type="Proteomes" id="UP001605036">
    <property type="component" value="Unassembled WGS sequence"/>
</dbReference>
<name>A0ABD1Y4Q8_9MARC</name>
<evidence type="ECO:0000256" key="1">
    <source>
        <dbReference type="SAM" id="MobiDB-lite"/>
    </source>
</evidence>